<comment type="caution">
    <text evidence="2">The sequence shown here is derived from an EMBL/GenBank/DDBJ whole genome shotgun (WGS) entry which is preliminary data.</text>
</comment>
<feature type="chain" id="PRO_5045693725" evidence="1">
    <location>
        <begin position="26"/>
        <end position="149"/>
    </location>
</feature>
<reference evidence="3" key="1">
    <citation type="journal article" date="2019" name="Int. J. Syst. Evol. Microbiol.">
        <title>The Global Catalogue of Microorganisms (GCM) 10K type strain sequencing project: providing services to taxonomists for standard genome sequencing and annotation.</title>
        <authorList>
            <consortium name="The Broad Institute Genomics Platform"/>
            <consortium name="The Broad Institute Genome Sequencing Center for Infectious Disease"/>
            <person name="Wu L."/>
            <person name="Ma J."/>
        </authorList>
    </citation>
    <scope>NUCLEOTIDE SEQUENCE [LARGE SCALE GENOMIC DNA]</scope>
    <source>
        <strain evidence="3">CCUG 55074</strain>
    </source>
</reference>
<evidence type="ECO:0000256" key="1">
    <source>
        <dbReference type="SAM" id="SignalP"/>
    </source>
</evidence>
<feature type="signal peptide" evidence="1">
    <location>
        <begin position="1"/>
        <end position="25"/>
    </location>
</feature>
<keyword evidence="3" id="KW-1185">Reference proteome</keyword>
<protein>
    <submittedName>
        <fullName evidence="2">DUF411 domain-containing protein</fullName>
    </submittedName>
</protein>
<dbReference type="EMBL" id="JBHTLQ010000063">
    <property type="protein sequence ID" value="MFD1192548.1"/>
    <property type="molecule type" value="Genomic_DNA"/>
</dbReference>
<sequence>MKGLSRRGALAALAIAGLAPGRTLAESQFTVYRTAGCQCCQAWVSQMESAGYRPRTVIVDDLADVRLRYKVPADLAACHTAVIHGYVVEGHVPAEDVQALLRQRPQAIGIAVPGMPAGAPGMEQADGSREAFMTLLLLDGGRRRIFARH</sequence>
<evidence type="ECO:0000313" key="3">
    <source>
        <dbReference type="Proteomes" id="UP001597216"/>
    </source>
</evidence>
<dbReference type="InterPro" id="IPR007332">
    <property type="entry name" value="DUF411"/>
</dbReference>
<keyword evidence="1" id="KW-0732">Signal</keyword>
<organism evidence="2 3">
    <name type="scientific">Phenylobacterium conjunctum</name>
    <dbReference type="NCBI Taxonomy" id="1298959"/>
    <lineage>
        <taxon>Bacteria</taxon>
        <taxon>Pseudomonadati</taxon>
        <taxon>Pseudomonadota</taxon>
        <taxon>Alphaproteobacteria</taxon>
        <taxon>Caulobacterales</taxon>
        <taxon>Caulobacteraceae</taxon>
        <taxon>Phenylobacterium</taxon>
    </lineage>
</organism>
<dbReference type="RefSeq" id="WP_012520481.1">
    <property type="nucleotide sequence ID" value="NZ_JBHTLQ010000063.1"/>
</dbReference>
<name>A0ABW3T6A3_9CAUL</name>
<accession>A0ABW3T6A3</accession>
<proteinExistence type="predicted"/>
<dbReference type="Proteomes" id="UP001597216">
    <property type="component" value="Unassembled WGS sequence"/>
</dbReference>
<gene>
    <name evidence="2" type="ORF">ACFQ27_18300</name>
</gene>
<evidence type="ECO:0000313" key="2">
    <source>
        <dbReference type="EMBL" id="MFD1192548.1"/>
    </source>
</evidence>
<dbReference type="Pfam" id="PF04214">
    <property type="entry name" value="DUF411"/>
    <property type="match status" value="1"/>
</dbReference>